<evidence type="ECO:0000256" key="1">
    <source>
        <dbReference type="ARBA" id="ARBA00004123"/>
    </source>
</evidence>
<evidence type="ECO:0000256" key="3">
    <source>
        <dbReference type="ARBA" id="ARBA00023242"/>
    </source>
</evidence>
<dbReference type="Proteomes" id="UP000694680">
    <property type="component" value="Chromosome 21"/>
</dbReference>
<comment type="similarity">
    <text evidence="2">Belongs to the BCL9 family.</text>
</comment>
<organism evidence="6 7">
    <name type="scientific">Gouania willdenowi</name>
    <name type="common">Blunt-snouted clingfish</name>
    <name type="synonym">Lepadogaster willdenowi</name>
    <dbReference type="NCBI Taxonomy" id="441366"/>
    <lineage>
        <taxon>Eukaryota</taxon>
        <taxon>Metazoa</taxon>
        <taxon>Chordata</taxon>
        <taxon>Craniata</taxon>
        <taxon>Vertebrata</taxon>
        <taxon>Euteleostomi</taxon>
        <taxon>Actinopterygii</taxon>
        <taxon>Neopterygii</taxon>
        <taxon>Teleostei</taxon>
        <taxon>Neoteleostei</taxon>
        <taxon>Acanthomorphata</taxon>
        <taxon>Ovalentaria</taxon>
        <taxon>Blenniimorphae</taxon>
        <taxon>Blenniiformes</taxon>
        <taxon>Gobiesocoidei</taxon>
        <taxon>Gobiesocidae</taxon>
        <taxon>Gobiesocinae</taxon>
        <taxon>Gouania</taxon>
    </lineage>
</organism>
<evidence type="ECO:0000256" key="2">
    <source>
        <dbReference type="ARBA" id="ARBA00009200"/>
    </source>
</evidence>
<feature type="compositionally biased region" description="Polar residues" evidence="4">
    <location>
        <begin position="194"/>
        <end position="224"/>
    </location>
</feature>
<dbReference type="InterPro" id="IPR024670">
    <property type="entry name" value="BCL9_beta-catenin-bd_dom"/>
</dbReference>
<dbReference type="GO" id="GO:0045944">
    <property type="term" value="P:positive regulation of transcription by RNA polymerase II"/>
    <property type="evidence" value="ECO:0007669"/>
    <property type="project" value="TreeGrafter"/>
</dbReference>
<feature type="compositionally biased region" description="Gly residues" evidence="4">
    <location>
        <begin position="647"/>
        <end position="656"/>
    </location>
</feature>
<feature type="compositionally biased region" description="Polar residues" evidence="4">
    <location>
        <begin position="163"/>
        <end position="180"/>
    </location>
</feature>
<feature type="compositionally biased region" description="Polar residues" evidence="4">
    <location>
        <begin position="1024"/>
        <end position="1045"/>
    </location>
</feature>
<evidence type="ECO:0000259" key="5">
    <source>
        <dbReference type="Pfam" id="PF11502"/>
    </source>
</evidence>
<gene>
    <name evidence="6" type="primary">bcl9</name>
</gene>
<evidence type="ECO:0000313" key="7">
    <source>
        <dbReference type="Proteomes" id="UP000694680"/>
    </source>
</evidence>
<proteinExistence type="inferred from homology"/>
<dbReference type="GO" id="GO:0003713">
    <property type="term" value="F:transcription coactivator activity"/>
    <property type="evidence" value="ECO:0007669"/>
    <property type="project" value="InterPro"/>
</dbReference>
<feature type="region of interest" description="Disordered" evidence="4">
    <location>
        <begin position="316"/>
        <end position="365"/>
    </location>
</feature>
<reference evidence="6" key="2">
    <citation type="submission" date="2025-08" db="UniProtKB">
        <authorList>
            <consortium name="Ensembl"/>
        </authorList>
    </citation>
    <scope>IDENTIFICATION</scope>
</reference>
<feature type="region of interest" description="Disordered" evidence="4">
    <location>
        <begin position="570"/>
        <end position="660"/>
    </location>
</feature>
<reference evidence="6" key="1">
    <citation type="submission" date="2020-06" db="EMBL/GenBank/DDBJ databases">
        <authorList>
            <consortium name="Wellcome Sanger Institute Data Sharing"/>
        </authorList>
    </citation>
    <scope>NUCLEOTIDE SEQUENCE [LARGE SCALE GENOMIC DNA]</scope>
</reference>
<feature type="compositionally biased region" description="Gly residues" evidence="4">
    <location>
        <begin position="513"/>
        <end position="523"/>
    </location>
</feature>
<feature type="region of interest" description="Disordered" evidence="4">
    <location>
        <begin position="90"/>
        <end position="287"/>
    </location>
</feature>
<keyword evidence="3" id="KW-0539">Nucleus</keyword>
<dbReference type="InterPro" id="IPR013083">
    <property type="entry name" value="Znf_RING/FYVE/PHD"/>
</dbReference>
<feature type="compositionally biased region" description="Pro residues" evidence="4">
    <location>
        <begin position="622"/>
        <end position="640"/>
    </location>
</feature>
<feature type="region of interest" description="Disordered" evidence="4">
    <location>
        <begin position="1309"/>
        <end position="1376"/>
    </location>
</feature>
<dbReference type="GO" id="GO:1990907">
    <property type="term" value="C:beta-catenin-TCF complex"/>
    <property type="evidence" value="ECO:0007669"/>
    <property type="project" value="TreeGrafter"/>
</dbReference>
<dbReference type="PANTHER" id="PTHR15185">
    <property type="entry name" value="BCL9"/>
    <property type="match status" value="1"/>
</dbReference>
<keyword evidence="7" id="KW-1185">Reference proteome</keyword>
<dbReference type="InterPro" id="IPR015668">
    <property type="entry name" value="Bcl-9/Bcl-9l"/>
</dbReference>
<feature type="compositionally biased region" description="Low complexity" evidence="4">
    <location>
        <begin position="1137"/>
        <end position="1155"/>
    </location>
</feature>
<dbReference type="Gene3D" id="3.30.40.10">
    <property type="entry name" value="Zinc/RING finger domain, C3HC4 (zinc finger)"/>
    <property type="match status" value="1"/>
</dbReference>
<feature type="compositionally biased region" description="Basic and acidic residues" evidence="4">
    <location>
        <begin position="102"/>
        <end position="118"/>
    </location>
</feature>
<feature type="domain" description="B-cell lymphoma 9 beta-catenin binding" evidence="5">
    <location>
        <begin position="546"/>
        <end position="582"/>
    </location>
</feature>
<feature type="compositionally biased region" description="Polar residues" evidence="4">
    <location>
        <begin position="453"/>
        <end position="509"/>
    </location>
</feature>
<dbReference type="GO" id="GO:0008013">
    <property type="term" value="F:beta-catenin binding"/>
    <property type="evidence" value="ECO:0007669"/>
    <property type="project" value="InterPro"/>
</dbReference>
<feature type="compositionally biased region" description="Polar residues" evidence="4">
    <location>
        <begin position="267"/>
        <end position="278"/>
    </location>
</feature>
<protein>
    <submittedName>
        <fullName evidence="6">B-cell CLL/lymphoma 9 protein-like</fullName>
    </submittedName>
</protein>
<reference evidence="6" key="3">
    <citation type="submission" date="2025-09" db="UniProtKB">
        <authorList>
            <consortium name="Ensembl"/>
        </authorList>
    </citation>
    <scope>IDENTIFICATION</scope>
</reference>
<feature type="compositionally biased region" description="Pro residues" evidence="4">
    <location>
        <begin position="1056"/>
        <end position="1065"/>
    </location>
</feature>
<comment type="subcellular location">
    <subcellularLocation>
        <location evidence="1">Nucleus</location>
    </subcellularLocation>
</comment>
<accession>A0A8C5GGY8</accession>
<feature type="compositionally biased region" description="Basic and acidic residues" evidence="4">
    <location>
        <begin position="584"/>
        <end position="597"/>
    </location>
</feature>
<dbReference type="PANTHER" id="PTHR15185:SF5">
    <property type="entry name" value="B-CELL CLL_LYMPHOMA 9 PROTEIN"/>
    <property type="match status" value="1"/>
</dbReference>
<feature type="region of interest" description="Disordered" evidence="4">
    <location>
        <begin position="1202"/>
        <end position="1222"/>
    </location>
</feature>
<feature type="compositionally biased region" description="Polar residues" evidence="4">
    <location>
        <begin position="120"/>
        <end position="133"/>
    </location>
</feature>
<sequence>MAPCPGYASRCVTMCLRAVESPLGDFHTKTLSKKSLLDYSWFFTHAHTHTHTHTHIHTHTQTNIHTHRHPHTHAHIHKDIERMLEVQEERPAAAGTATTHFSKKDRGKKDREETKDGRGNLSNICNPVSGSRNVRTKGPLAHAGSPHQLITSPCSVVLGAPSMHSNRLKNSPSTNTQSPKPKTEAMVRSPPVMSPSTAAQVDSKMPNQGKTGSTGSQSQPSPCDSKTIGAKGAQNVSGGMGLKNGQGLTSGSSSKVKVKRERSTSVESFDQPESGTPTSEEKDSSRVKRMCVAERRQPYSGADWCSGGESDEDDKGFFNCNSSDVKPQDSVTHSTSNAGLSRSSTPSHNMLGAQGSTAEPPSGQKTGSKLVYVFTTEMANKAADAVLTGHTENIISFHMKNISNSKDKAHLLLNNANVQRNDTKPSQQPPSHAQDQSHQPGLKLSLPGMAEPAQTQPSNQGNQSGVLQQEGSSSVMESKNIPGSSPSNTAASVDQTPVTQSEAGLNPPTSVEGGQGGGPGGVGLTPQQQQQQLAQELLNMEANTEGLSQEQLEHRQRSLQTLRDIQRMLFPDDRDAPPPQPHGGPHDGVDGPPRRPEQGPLQAMMAQSQSLGPPGGSGGPRPQGPPFGPPHGPRDMPPFPQDEMGPHMGGPGGCGDGDQMTPEQVAWLKLQQEFYEEKRKKQEMQHRPLPPDMMMHPHGPRGMIRGPPPPYQMGPGEMWGGPGGPPEHYQERMAMGPGPRGMNPHMQRMPGFSGMMNPEMDGPPRPGMGWPDDMPPRMGEARGFPGGPGGMFPGPGARGERFPNPQAVQEAMFHQGMGGEKGFPPGMMMDMQRMMGHQRGGMEPGNGMGMFPRMPGDGPMSPSSRLQAMGSREMGPEFGMGPGPGPGPHMHPSKLRDAPMNMSPDEIMRMRGGGGTPMENLGPQGRPMQGPPFPDQAQGVDFPMGPGRPFPGGPGGMRGPHGDPAFGPEHRSTPTGGNGRMNHLPSAGGPAQGQRGRKPADLNVQAGGGNSPSVNPLKSPPLRQVQSPMMGSPSGNLKSPQTPSQLAGMLTGPSGPSAPPAPPTSAPMKSPHSMMGSAGASPVHMRSPSLPNPSPGWASSPKPPMQSPGVPPQGGKPPLSITSPNMMGNMEPGGNGPQSAPPSSGAQSGPMPMSGNVPSGSPYTLPPEPTLSQNPLSIMMSRMSKFAMPSSTPLYHDAIKTVASSDDDSPPARSPNLPSVNNNGMVMNHQGNHRMMGPGNPGPMPALSPLGMNPMGSQPLSHGLPPQMPSPNAANMGPGMMPHGMIIPPNPQDPGMGNPQMMAQGRMGYPHRSQGYPLTQSPSQQGPFSPHNGPGPQGFPGHPMGFQGEGGPMVGRMGNMPHGGGGDGGMCKPNTPGGPEFNNMQGGFSDADLHEVMRPGASGIPEFDLSRIIPSEKPSQTLSYFPRGGGDNPGVKPSHPSGFPMQGMMDGPPRMGMPMQGMGGMPGGPGGGMGPQDMPMGNPGHNPMRPPGFMGQGMMGPQHRMMSPGGPGGMMQGRQMAHPGPGGSPNMMMSLQGMGGPSQQTMMMGGQMRPRDMDMGFSPGPGMF</sequence>
<name>A0A8C5GGY8_GOUWI</name>
<feature type="region of interest" description="Disordered" evidence="4">
    <location>
        <begin position="420"/>
        <end position="532"/>
    </location>
</feature>
<dbReference type="Ensembl" id="ENSGWIT00000032795.1">
    <property type="protein sequence ID" value="ENSGWIP00000030076.1"/>
    <property type="gene ID" value="ENSGWIG00000015656.1"/>
</dbReference>
<evidence type="ECO:0000256" key="4">
    <source>
        <dbReference type="SAM" id="MobiDB-lite"/>
    </source>
</evidence>
<feature type="region of interest" description="Disordered" evidence="4">
    <location>
        <begin position="876"/>
        <end position="1174"/>
    </location>
</feature>
<feature type="compositionally biased region" description="Polar residues" evidence="4">
    <location>
        <begin position="319"/>
        <end position="365"/>
    </location>
</feature>
<dbReference type="GO" id="GO:0060070">
    <property type="term" value="P:canonical Wnt signaling pathway"/>
    <property type="evidence" value="ECO:0007669"/>
    <property type="project" value="InterPro"/>
</dbReference>
<feature type="compositionally biased region" description="Pro residues" evidence="4">
    <location>
        <begin position="1101"/>
        <end position="1115"/>
    </location>
</feature>
<feature type="compositionally biased region" description="Polar residues" evidence="4">
    <location>
        <begin position="420"/>
        <end position="439"/>
    </location>
</feature>
<evidence type="ECO:0000313" key="6">
    <source>
        <dbReference type="Ensembl" id="ENSGWIP00000030076.1"/>
    </source>
</evidence>
<feature type="compositionally biased region" description="Polar residues" evidence="4">
    <location>
        <begin position="1316"/>
        <end position="1327"/>
    </location>
</feature>
<dbReference type="Pfam" id="PF11502">
    <property type="entry name" value="BCL9"/>
    <property type="match status" value="1"/>
</dbReference>